<evidence type="ECO:0000256" key="2">
    <source>
        <dbReference type="ARBA" id="ARBA00004448"/>
    </source>
</evidence>
<feature type="domain" description="NADH:quinone oxidoreductase/Mrp antiporter transmembrane" evidence="19">
    <location>
        <begin position="24"/>
        <end position="286"/>
    </location>
</feature>
<dbReference type="GO" id="GO:0005743">
    <property type="term" value="C:mitochondrial inner membrane"/>
    <property type="evidence" value="ECO:0007669"/>
    <property type="project" value="UniProtKB-SubCell"/>
</dbReference>
<protein>
    <recommendedName>
        <fullName evidence="5 18">NADH-ubiquinone oxidoreductase chain 2</fullName>
        <ecNumber evidence="4 18">7.1.1.2</ecNumber>
    </recommendedName>
</protein>
<evidence type="ECO:0000256" key="8">
    <source>
        <dbReference type="ARBA" id="ARBA00022692"/>
    </source>
</evidence>
<geneLocation type="mitochondrion" evidence="20"/>
<name>A0A8K1ZAP7_9NEOP</name>
<keyword evidence="6" id="KW-0813">Transport</keyword>
<dbReference type="InterPro" id="IPR001750">
    <property type="entry name" value="ND/Mrp_TM"/>
</dbReference>
<dbReference type="AlphaFoldDB" id="A0A8K1ZAP7"/>
<dbReference type="PANTHER" id="PTHR46552:SF1">
    <property type="entry name" value="NADH-UBIQUINONE OXIDOREDUCTASE CHAIN 2"/>
    <property type="match status" value="1"/>
</dbReference>
<feature type="transmembrane region" description="Helical" evidence="18">
    <location>
        <begin position="315"/>
        <end position="339"/>
    </location>
</feature>
<evidence type="ECO:0000256" key="6">
    <source>
        <dbReference type="ARBA" id="ARBA00022448"/>
    </source>
</evidence>
<sequence length="340" mass="39558">MFNNISKVMFIIIILEETLLAISANSWFGAWMGLEINLMSFIPLINNSKNIMTNEASLKYFFTQALASAMILFGVIMTMFFMGMSNYLLENSFMQIFINSALLMKMGAAPFHYWFPGVMEGISWMNCMILMTWQKIAPLMLISYYMNNMFLMVTSLFCVIIGSFGGINQTSLRKIMTYSSINHIGWMLASILISNNLFLLYFIMYSLLSSTMVIIFMNFNIFYLNQTYSSLNINPVMKFLIFCNLLSLGGLPPFLGFFPKWMTIQMLIENNLIFLVFIMVMMTLITLFFYIRVAYSALMLMYSELKWSSFYYNKNFFISMFFSYISIFGLILSSIMFLIM</sequence>
<feature type="transmembrane region" description="Helical" evidence="18">
    <location>
        <begin position="239"/>
        <end position="259"/>
    </location>
</feature>
<keyword evidence="9 18" id="KW-0999">Mitochondrion inner membrane</keyword>
<proteinExistence type="inferred from homology"/>
<evidence type="ECO:0000256" key="16">
    <source>
        <dbReference type="ARBA" id="ARBA00023136"/>
    </source>
</evidence>
<keyword evidence="16 18" id="KW-0472">Membrane</keyword>
<evidence type="ECO:0000256" key="10">
    <source>
        <dbReference type="ARBA" id="ARBA00022967"/>
    </source>
</evidence>
<accession>A0A8K1ZAP7</accession>
<feature type="transmembrane region" description="Helical" evidence="18">
    <location>
        <begin position="149"/>
        <end position="169"/>
    </location>
</feature>
<evidence type="ECO:0000256" key="13">
    <source>
        <dbReference type="ARBA" id="ARBA00023027"/>
    </source>
</evidence>
<dbReference type="EC" id="7.1.1.2" evidence="4 18"/>
<comment type="similarity">
    <text evidence="3 18">Belongs to the complex I subunit 2 family.</text>
</comment>
<keyword evidence="11 18" id="KW-0249">Electron transport</keyword>
<keyword evidence="14 18" id="KW-0830">Ubiquinone</keyword>
<evidence type="ECO:0000256" key="15">
    <source>
        <dbReference type="ARBA" id="ARBA00023128"/>
    </source>
</evidence>
<feature type="transmembrane region" description="Helical" evidence="18">
    <location>
        <begin position="12"/>
        <end position="34"/>
    </location>
</feature>
<gene>
    <name evidence="20" type="primary">nad2</name>
</gene>
<comment type="function">
    <text evidence="1">Core subunit of the mitochondrial membrane respiratory chain NADH dehydrogenase (Complex I) that is believed to belong to the minimal assembly required for catalysis. Complex I functions in the transfer of electrons from NADH to the respiratory chain. The immediate electron acceptor for the enzyme is believed to be ubiquinone.</text>
</comment>
<keyword evidence="13 18" id="KW-0520">NAD</keyword>
<keyword evidence="15 18" id="KW-0496">Mitochondrion</keyword>
<feature type="transmembrane region" description="Helical" evidence="18">
    <location>
        <begin position="271"/>
        <end position="295"/>
    </location>
</feature>
<evidence type="ECO:0000256" key="12">
    <source>
        <dbReference type="ARBA" id="ARBA00022989"/>
    </source>
</evidence>
<keyword evidence="7 18" id="KW-0679">Respiratory chain</keyword>
<dbReference type="InterPro" id="IPR050175">
    <property type="entry name" value="Complex_I_Subunit_2"/>
</dbReference>
<evidence type="ECO:0000256" key="17">
    <source>
        <dbReference type="ARBA" id="ARBA00049551"/>
    </source>
</evidence>
<dbReference type="Pfam" id="PF00361">
    <property type="entry name" value="Proton_antipo_M"/>
    <property type="match status" value="1"/>
</dbReference>
<feature type="transmembrane region" description="Helical" evidence="18">
    <location>
        <begin position="61"/>
        <end position="84"/>
    </location>
</feature>
<dbReference type="InterPro" id="IPR003917">
    <property type="entry name" value="NADH_UbQ_OxRdtase_chain2"/>
</dbReference>
<evidence type="ECO:0000256" key="18">
    <source>
        <dbReference type="RuleBase" id="RU003403"/>
    </source>
</evidence>
<comment type="catalytic activity">
    <reaction evidence="17 18">
        <text>a ubiquinone + NADH + 5 H(+)(in) = a ubiquinol + NAD(+) + 4 H(+)(out)</text>
        <dbReference type="Rhea" id="RHEA:29091"/>
        <dbReference type="Rhea" id="RHEA-COMP:9565"/>
        <dbReference type="Rhea" id="RHEA-COMP:9566"/>
        <dbReference type="ChEBI" id="CHEBI:15378"/>
        <dbReference type="ChEBI" id="CHEBI:16389"/>
        <dbReference type="ChEBI" id="CHEBI:17976"/>
        <dbReference type="ChEBI" id="CHEBI:57540"/>
        <dbReference type="ChEBI" id="CHEBI:57945"/>
        <dbReference type="EC" id="7.1.1.2"/>
    </reaction>
</comment>
<evidence type="ECO:0000256" key="11">
    <source>
        <dbReference type="ARBA" id="ARBA00022982"/>
    </source>
</evidence>
<evidence type="ECO:0000256" key="3">
    <source>
        <dbReference type="ARBA" id="ARBA00007012"/>
    </source>
</evidence>
<dbReference type="PRINTS" id="PR01436">
    <property type="entry name" value="NADHDHGNASE2"/>
</dbReference>
<evidence type="ECO:0000256" key="1">
    <source>
        <dbReference type="ARBA" id="ARBA00003257"/>
    </source>
</evidence>
<dbReference type="GO" id="GO:0006120">
    <property type="term" value="P:mitochondrial electron transport, NADH to ubiquinone"/>
    <property type="evidence" value="ECO:0007669"/>
    <property type="project" value="InterPro"/>
</dbReference>
<comment type="function">
    <text evidence="18">Core subunit of the mitochondrial membrane respiratory chain NADH dehydrogenase (Complex I) which catalyzes electron transfer from NADH through the respiratory chain, using ubiquinone as an electron acceptor. Essential for the catalytic activity and assembly of complex I.</text>
</comment>
<evidence type="ECO:0000256" key="4">
    <source>
        <dbReference type="ARBA" id="ARBA00012944"/>
    </source>
</evidence>
<dbReference type="GO" id="GO:0008137">
    <property type="term" value="F:NADH dehydrogenase (ubiquinone) activity"/>
    <property type="evidence" value="ECO:0007669"/>
    <property type="project" value="UniProtKB-EC"/>
</dbReference>
<evidence type="ECO:0000259" key="19">
    <source>
        <dbReference type="Pfam" id="PF00361"/>
    </source>
</evidence>
<feature type="transmembrane region" description="Helical" evidence="18">
    <location>
        <begin position="175"/>
        <end position="193"/>
    </location>
</feature>
<evidence type="ECO:0000313" key="20">
    <source>
        <dbReference type="EMBL" id="UFZ13709.1"/>
    </source>
</evidence>
<comment type="subcellular location">
    <subcellularLocation>
        <location evidence="2 18">Mitochondrion inner membrane</location>
        <topology evidence="2 18">Multi-pass membrane protein</topology>
    </subcellularLocation>
</comment>
<evidence type="ECO:0000256" key="7">
    <source>
        <dbReference type="ARBA" id="ARBA00022660"/>
    </source>
</evidence>
<reference evidence="20" key="1">
    <citation type="journal article" date="2021" name="Cladistics">
        <title>Similar pattern, different paths: tracing the biogeographical history of Megaloptera (Insecta: Neuropterida) using mitochondrial phylogenomics.</title>
        <authorList>
            <person name="Jiang Y."/>
            <person name="Yue L."/>
            <person name="Yang F."/>
            <person name="Gillung J.P."/>
            <person name="Winterton S.L."/>
            <person name="Price B.W."/>
            <person name="Contreras-Ramos A."/>
            <person name="Hayashi F."/>
            <person name="Aspoeck U."/>
            <person name="Aspoeck H."/>
            <person name="Yeates D.K."/>
            <person name="Yang D."/>
            <person name="Liu X."/>
        </authorList>
    </citation>
    <scope>NUCLEOTIDE SEQUENCE</scope>
    <source>
        <strain evidence="20">829</strain>
    </source>
</reference>
<organism evidence="20">
    <name type="scientific">Haplosialis sp</name>
    <dbReference type="NCBI Taxonomy" id="2900217"/>
    <lineage>
        <taxon>Eukaryota</taxon>
        <taxon>Metazoa</taxon>
        <taxon>Ecdysozoa</taxon>
        <taxon>Arthropoda</taxon>
        <taxon>Hexapoda</taxon>
        <taxon>Insecta</taxon>
        <taxon>Pterygota</taxon>
        <taxon>Neoptera</taxon>
        <taxon>Endopterygota</taxon>
        <taxon>Megaloptera</taxon>
        <taxon>Sialidae</taxon>
        <taxon>Haplosialis</taxon>
    </lineage>
</organism>
<feature type="transmembrane region" description="Helical" evidence="18">
    <location>
        <begin position="198"/>
        <end position="219"/>
    </location>
</feature>
<dbReference type="PANTHER" id="PTHR46552">
    <property type="entry name" value="NADH-UBIQUINONE OXIDOREDUCTASE CHAIN 2"/>
    <property type="match status" value="1"/>
</dbReference>
<keyword evidence="8 18" id="KW-0812">Transmembrane</keyword>
<keyword evidence="10 18" id="KW-1278">Translocase</keyword>
<evidence type="ECO:0000256" key="14">
    <source>
        <dbReference type="ARBA" id="ARBA00023075"/>
    </source>
</evidence>
<evidence type="ECO:0000256" key="9">
    <source>
        <dbReference type="ARBA" id="ARBA00022792"/>
    </source>
</evidence>
<feature type="transmembrane region" description="Helical" evidence="18">
    <location>
        <begin position="96"/>
        <end position="115"/>
    </location>
</feature>
<dbReference type="EMBL" id="MW642315">
    <property type="protein sequence ID" value="UFZ13709.1"/>
    <property type="molecule type" value="Genomic_DNA"/>
</dbReference>
<keyword evidence="12 18" id="KW-1133">Transmembrane helix</keyword>
<evidence type="ECO:0000256" key="5">
    <source>
        <dbReference type="ARBA" id="ARBA00021008"/>
    </source>
</evidence>